<keyword evidence="4" id="KW-1185">Reference proteome</keyword>
<gene>
    <name evidence="3" type="ORF">Ahy_B06g081790</name>
</gene>
<dbReference type="Proteomes" id="UP000289738">
    <property type="component" value="Chromosome B06"/>
</dbReference>
<dbReference type="AlphaFoldDB" id="A0A444YM76"/>
<sequence length="123" mass="12622">MEGSPNSNQFPLSTLQSSKSPAPSQARNHPSSKSPAPSHPQPSVKPTAIAIATVSRSQPSTAATTLTTATTTASCFSLSPPPLSSSPSVLVALQAALTVIGNFTMCIAAYRIYKSSSEGSKNF</sequence>
<name>A0A444YM76_ARAHY</name>
<evidence type="ECO:0000256" key="1">
    <source>
        <dbReference type="SAM" id="MobiDB-lite"/>
    </source>
</evidence>
<evidence type="ECO:0000313" key="3">
    <source>
        <dbReference type="EMBL" id="RYR02959.1"/>
    </source>
</evidence>
<feature type="compositionally biased region" description="Polar residues" evidence="1">
    <location>
        <begin position="1"/>
        <end position="29"/>
    </location>
</feature>
<keyword evidence="2" id="KW-0472">Membrane</keyword>
<dbReference type="PANTHER" id="PTHR33833">
    <property type="entry name" value="NUCLEOLAR-LIKE PROTEIN-RELATED"/>
    <property type="match status" value="1"/>
</dbReference>
<feature type="region of interest" description="Disordered" evidence="1">
    <location>
        <begin position="1"/>
        <end position="45"/>
    </location>
</feature>
<accession>A0A444YM76</accession>
<dbReference type="EMBL" id="SDMP01000016">
    <property type="protein sequence ID" value="RYR02959.1"/>
    <property type="molecule type" value="Genomic_DNA"/>
</dbReference>
<protein>
    <submittedName>
        <fullName evidence="3">Uncharacterized protein</fullName>
    </submittedName>
</protein>
<evidence type="ECO:0000313" key="4">
    <source>
        <dbReference type="Proteomes" id="UP000289738"/>
    </source>
</evidence>
<dbReference type="STRING" id="3818.A0A444YM76"/>
<comment type="caution">
    <text evidence="3">The sequence shown here is derived from an EMBL/GenBank/DDBJ whole genome shotgun (WGS) entry which is preliminary data.</text>
</comment>
<keyword evidence="2" id="KW-1133">Transmembrane helix</keyword>
<dbReference type="Gramene" id="arahy.Tifrunner.gnm2.ann2.Ah16g181000.1">
    <property type="protein sequence ID" value="arahy.Tifrunner.gnm2.ann2.Ah16g181000.1-CDS"/>
    <property type="gene ID" value="arahy.Tifrunner.gnm2.ann2.Ah16g181000"/>
</dbReference>
<reference evidence="3 4" key="1">
    <citation type="submission" date="2019-01" db="EMBL/GenBank/DDBJ databases">
        <title>Sequencing of cultivated peanut Arachis hypogaea provides insights into genome evolution and oil improvement.</title>
        <authorList>
            <person name="Chen X."/>
        </authorList>
    </citation>
    <scope>NUCLEOTIDE SEQUENCE [LARGE SCALE GENOMIC DNA]</scope>
    <source>
        <strain evidence="4">cv. Fuhuasheng</strain>
        <tissue evidence="3">Leaves</tissue>
    </source>
</reference>
<organism evidence="3 4">
    <name type="scientific">Arachis hypogaea</name>
    <name type="common">Peanut</name>
    <dbReference type="NCBI Taxonomy" id="3818"/>
    <lineage>
        <taxon>Eukaryota</taxon>
        <taxon>Viridiplantae</taxon>
        <taxon>Streptophyta</taxon>
        <taxon>Embryophyta</taxon>
        <taxon>Tracheophyta</taxon>
        <taxon>Spermatophyta</taxon>
        <taxon>Magnoliopsida</taxon>
        <taxon>eudicotyledons</taxon>
        <taxon>Gunneridae</taxon>
        <taxon>Pentapetalae</taxon>
        <taxon>rosids</taxon>
        <taxon>fabids</taxon>
        <taxon>Fabales</taxon>
        <taxon>Fabaceae</taxon>
        <taxon>Papilionoideae</taxon>
        <taxon>50 kb inversion clade</taxon>
        <taxon>dalbergioids sensu lato</taxon>
        <taxon>Dalbergieae</taxon>
        <taxon>Pterocarpus clade</taxon>
        <taxon>Arachis</taxon>
    </lineage>
</organism>
<keyword evidence="2" id="KW-0812">Transmembrane</keyword>
<evidence type="ECO:0000256" key="2">
    <source>
        <dbReference type="SAM" id="Phobius"/>
    </source>
</evidence>
<proteinExistence type="predicted"/>
<dbReference type="PANTHER" id="PTHR33833:SF3">
    <property type="entry name" value="YCF49-LIKE PROTEIN"/>
    <property type="match status" value="1"/>
</dbReference>
<feature type="transmembrane region" description="Helical" evidence="2">
    <location>
        <begin position="89"/>
        <end position="113"/>
    </location>
</feature>